<proteinExistence type="predicted"/>
<dbReference type="EMBL" id="PUWT01000005">
    <property type="protein sequence ID" value="PQQ29130.1"/>
    <property type="molecule type" value="Genomic_DNA"/>
</dbReference>
<comment type="caution">
    <text evidence="1">The sequence shown here is derived from an EMBL/GenBank/DDBJ whole genome shotgun (WGS) entry which is preliminary data.</text>
</comment>
<organism evidence="1 2">
    <name type="scientific">Photorhabdus hindustanensis</name>
    <dbReference type="NCBI Taxonomy" id="2918802"/>
    <lineage>
        <taxon>Bacteria</taxon>
        <taxon>Pseudomonadati</taxon>
        <taxon>Pseudomonadota</taxon>
        <taxon>Gammaproteobacteria</taxon>
        <taxon>Enterobacterales</taxon>
        <taxon>Morganellaceae</taxon>
        <taxon>Photorhabdus</taxon>
    </lineage>
</organism>
<sequence length="276" mass="32280">MNLKVDSKGHIHEHYEGYNIFRQLAVKVFANHITDEQYYQWLDSVPAELASKFPTAEFKERDWVRDNPPLNTAIYYDTKNYDILPTGALLRTSCSKLTHAFCAFKMPEDETGNRLDRRHVFEGKEKTEIQNNPSGEKAVSIVKNLITRKDIEQPGTFLEKTFGINPSEIYPAMILKGYRTTFYVLIDDYDVLRCSIDRSSVFDIRGEVDIEDDNNWKKFREVEISLYPRMDDAIKNDLRVIQLIQDIRDSLVSRFNTHVIYDIKYQRGMKLLGKMS</sequence>
<dbReference type="Proteomes" id="UP000239550">
    <property type="component" value="Unassembled WGS sequence"/>
</dbReference>
<keyword evidence="2" id="KW-1185">Reference proteome</keyword>
<reference evidence="1 2" key="1">
    <citation type="submission" date="2018-02" db="EMBL/GenBank/DDBJ databases">
        <title>Five New Genomes of Indian Photorhabdus Isolates TSA.</title>
        <authorList>
            <person name="Dubay B."/>
            <person name="Somvanshi V.S."/>
        </authorList>
    </citation>
    <scope>NUCLEOTIDE SEQUENCE [LARGE SCALE GENOMIC DNA]</scope>
    <source>
        <strain evidence="1 2">H1</strain>
    </source>
</reference>
<evidence type="ECO:0000313" key="2">
    <source>
        <dbReference type="Proteomes" id="UP000239550"/>
    </source>
</evidence>
<gene>
    <name evidence="1" type="ORF">C6H66_02285</name>
</gene>
<name>A0A2S8Q8A0_9GAMM</name>
<accession>A0A2S8Q8A0</accession>
<dbReference type="AlphaFoldDB" id="A0A2S8Q8A0"/>
<protein>
    <submittedName>
        <fullName evidence="1">Uncharacterized protein</fullName>
    </submittedName>
</protein>
<dbReference type="RefSeq" id="WP_105394693.1">
    <property type="nucleotide sequence ID" value="NZ_CAWNTA010000116.1"/>
</dbReference>
<evidence type="ECO:0000313" key="1">
    <source>
        <dbReference type="EMBL" id="PQQ29130.1"/>
    </source>
</evidence>